<keyword evidence="3" id="KW-0175">Coiled coil</keyword>
<dbReference type="InterPro" id="IPR010286">
    <property type="entry name" value="METTL16/RlmF"/>
</dbReference>
<evidence type="ECO:0000256" key="3">
    <source>
        <dbReference type="SAM" id="Coils"/>
    </source>
</evidence>
<reference evidence="5" key="1">
    <citation type="submission" date="2014-05" db="EMBL/GenBank/DDBJ databases">
        <title>The transcriptome of the halophilic microalga Tetraselmis sp. GSL018 isolated from the Great Salt Lake, Utah.</title>
        <authorList>
            <person name="Jinkerson R.E."/>
            <person name="D'Adamo S."/>
            <person name="Posewitz M.C."/>
        </authorList>
    </citation>
    <scope>NUCLEOTIDE SEQUENCE</scope>
    <source>
        <strain evidence="5">GSL018</strain>
    </source>
</reference>
<dbReference type="GO" id="GO:0070475">
    <property type="term" value="P:rRNA base methylation"/>
    <property type="evidence" value="ECO:0007669"/>
    <property type="project" value="TreeGrafter"/>
</dbReference>
<feature type="region of interest" description="Disordered" evidence="4">
    <location>
        <begin position="92"/>
        <end position="112"/>
    </location>
</feature>
<dbReference type="SUPFAM" id="SSF53335">
    <property type="entry name" value="S-adenosyl-L-methionine-dependent methyltransferases"/>
    <property type="match status" value="1"/>
</dbReference>
<organism evidence="5">
    <name type="scientific">Tetraselmis sp. GSL018</name>
    <dbReference type="NCBI Taxonomy" id="582737"/>
    <lineage>
        <taxon>Eukaryota</taxon>
        <taxon>Viridiplantae</taxon>
        <taxon>Chlorophyta</taxon>
        <taxon>core chlorophytes</taxon>
        <taxon>Chlorodendrophyceae</taxon>
        <taxon>Chlorodendrales</taxon>
        <taxon>Chlorodendraceae</taxon>
        <taxon>Tetraselmis</taxon>
    </lineage>
</organism>
<feature type="coiled-coil region" evidence="3">
    <location>
        <begin position="22"/>
        <end position="49"/>
    </location>
</feature>
<dbReference type="Pfam" id="PF05971">
    <property type="entry name" value="Methyltransf_10"/>
    <property type="match status" value="1"/>
</dbReference>
<dbReference type="PANTHER" id="PTHR13393:SF0">
    <property type="entry name" value="RNA N6-ADENOSINE-METHYLTRANSFERASE METTL16"/>
    <property type="match status" value="1"/>
</dbReference>
<sequence length="528" mass="58103">MAEQVRESLEEVERLLEADPENDEAKQILQQLQEALVVLEQQTQAFSNNDSGDWNDSVEKAEAELEDDDRPSPLPEHCGDWQRMYRDRQTCEGGPRSIRVENNSRIHPRSAHAASQPDFAALAKHYPGLSPHVQWSADGAASIDFRDELATRQLTRAILHNDHEIDWWIPRGHLIPPVTNRLNYIHWLQDLMQLSSPPGEVHGLDVGCGANCIYPLLGASVFGWRFVGTDIVPRTVSWAERNVARNPSLRGLIEVRQVAEAATSGGAAPSGMLLNAVRGGEAFHFSMCNPPFFASAEEAGRNPNTACGGTAAEMVCRGGELAFVQAMLEESASLGPRVHWYTTMLGKKSSLKELRKQLHAMRVPVVRSTQFYQGETSRWALAWSFAVDPGTAAVPLKRTPAEDGTAPARRFVSFVLRTGTRVQPLSVFNSIQQFLEARGVQCSADPIMQRLSGTWPAEHAAKRRRTESNGGGGGGIVGFKSMVYEECPRSVKVTGSQERPPADADCGETLSFNLLFGDLEAHLQSEFG</sequence>
<dbReference type="GO" id="GO:0008168">
    <property type="term" value="F:methyltransferase activity"/>
    <property type="evidence" value="ECO:0007669"/>
    <property type="project" value="UniProtKB-KW"/>
</dbReference>
<name>A0A061S6B1_9CHLO</name>
<evidence type="ECO:0000256" key="2">
    <source>
        <dbReference type="ARBA" id="ARBA00022679"/>
    </source>
</evidence>
<evidence type="ECO:0000313" key="5">
    <source>
        <dbReference type="EMBL" id="JAC79793.1"/>
    </source>
</evidence>
<dbReference type="EMBL" id="GBEZ01005526">
    <property type="protein sequence ID" value="JAC79793.1"/>
    <property type="molecule type" value="Transcribed_RNA"/>
</dbReference>
<accession>A0A061S6B1</accession>
<evidence type="ECO:0000256" key="4">
    <source>
        <dbReference type="SAM" id="MobiDB-lite"/>
    </source>
</evidence>
<dbReference type="InterPro" id="IPR029063">
    <property type="entry name" value="SAM-dependent_MTases_sf"/>
</dbReference>
<dbReference type="Gene3D" id="3.40.50.150">
    <property type="entry name" value="Vaccinia Virus protein VP39"/>
    <property type="match status" value="1"/>
</dbReference>
<dbReference type="GO" id="GO:0005634">
    <property type="term" value="C:nucleus"/>
    <property type="evidence" value="ECO:0007669"/>
    <property type="project" value="TreeGrafter"/>
</dbReference>
<keyword evidence="1 5" id="KW-0489">Methyltransferase</keyword>
<dbReference type="PANTHER" id="PTHR13393">
    <property type="entry name" value="SAM-DEPENDENT METHYLTRANSFERASE"/>
    <property type="match status" value="1"/>
</dbReference>
<dbReference type="AlphaFoldDB" id="A0A061S6B1"/>
<keyword evidence="2 5" id="KW-0808">Transferase</keyword>
<gene>
    <name evidence="5" type="primary">RLMF</name>
    <name evidence="5" type="ORF">TSPGSL018_11823</name>
</gene>
<proteinExistence type="predicted"/>
<protein>
    <submittedName>
        <fullName evidence="5">23S rRNA (Adenine1618-N6)-methyltransferase</fullName>
    </submittedName>
</protein>
<evidence type="ECO:0000256" key="1">
    <source>
        <dbReference type="ARBA" id="ARBA00022603"/>
    </source>
</evidence>